<reference evidence="2 3" key="1">
    <citation type="journal article" date="2022" name="Nat. Ecol. Evol.">
        <title>A masculinizing supergene underlies an exaggerated male reproductive morph in a spider.</title>
        <authorList>
            <person name="Hendrickx F."/>
            <person name="De Corte Z."/>
            <person name="Sonet G."/>
            <person name="Van Belleghem S.M."/>
            <person name="Kostlbacher S."/>
            <person name="Vangestel C."/>
        </authorList>
    </citation>
    <scope>NUCLEOTIDE SEQUENCE [LARGE SCALE GENOMIC DNA]</scope>
    <source>
        <strain evidence="2">W744_W776</strain>
    </source>
</reference>
<dbReference type="AlphaFoldDB" id="A0AAV6TLC4"/>
<keyword evidence="3" id="KW-1185">Reference proteome</keyword>
<dbReference type="Proteomes" id="UP000827092">
    <property type="component" value="Unassembled WGS sequence"/>
</dbReference>
<feature type="compositionally biased region" description="Polar residues" evidence="1">
    <location>
        <begin position="68"/>
        <end position="81"/>
    </location>
</feature>
<evidence type="ECO:0000256" key="1">
    <source>
        <dbReference type="SAM" id="MobiDB-lite"/>
    </source>
</evidence>
<accession>A0AAV6TLC4</accession>
<organism evidence="2 3">
    <name type="scientific">Oedothorax gibbosus</name>
    <dbReference type="NCBI Taxonomy" id="931172"/>
    <lineage>
        <taxon>Eukaryota</taxon>
        <taxon>Metazoa</taxon>
        <taxon>Ecdysozoa</taxon>
        <taxon>Arthropoda</taxon>
        <taxon>Chelicerata</taxon>
        <taxon>Arachnida</taxon>
        <taxon>Araneae</taxon>
        <taxon>Araneomorphae</taxon>
        <taxon>Entelegynae</taxon>
        <taxon>Araneoidea</taxon>
        <taxon>Linyphiidae</taxon>
        <taxon>Erigoninae</taxon>
        <taxon>Oedothorax</taxon>
    </lineage>
</organism>
<sequence>MSEGPLPDQARLSSQHGHLSHEANPVDPPLLPPSGSPHLAPPLTRPPTFIVTTMPAVPRLSATPPRTPTSSQVTFQPQASSHPRARPR</sequence>
<evidence type="ECO:0000313" key="3">
    <source>
        <dbReference type="Proteomes" id="UP000827092"/>
    </source>
</evidence>
<dbReference type="EMBL" id="JAFNEN010002402">
    <property type="protein sequence ID" value="KAG8172767.1"/>
    <property type="molecule type" value="Genomic_DNA"/>
</dbReference>
<feature type="region of interest" description="Disordered" evidence="1">
    <location>
        <begin position="1"/>
        <end position="88"/>
    </location>
</feature>
<comment type="caution">
    <text evidence="2">The sequence shown here is derived from an EMBL/GenBank/DDBJ whole genome shotgun (WGS) entry which is preliminary data.</text>
</comment>
<proteinExistence type="predicted"/>
<protein>
    <submittedName>
        <fullName evidence="2">Uncharacterized protein</fullName>
    </submittedName>
</protein>
<gene>
    <name evidence="2" type="ORF">JTE90_023463</name>
</gene>
<evidence type="ECO:0000313" key="2">
    <source>
        <dbReference type="EMBL" id="KAG8172767.1"/>
    </source>
</evidence>
<name>A0AAV6TLC4_9ARAC</name>
<feature type="compositionally biased region" description="Pro residues" evidence="1">
    <location>
        <begin position="26"/>
        <end position="45"/>
    </location>
</feature>